<organism evidence="1 2">
    <name type="scientific">Chrysodeixis includens</name>
    <name type="common">Soybean looper</name>
    <name type="synonym">Pseudoplusia includens</name>
    <dbReference type="NCBI Taxonomy" id="689277"/>
    <lineage>
        <taxon>Eukaryota</taxon>
        <taxon>Metazoa</taxon>
        <taxon>Ecdysozoa</taxon>
        <taxon>Arthropoda</taxon>
        <taxon>Hexapoda</taxon>
        <taxon>Insecta</taxon>
        <taxon>Pterygota</taxon>
        <taxon>Neoptera</taxon>
        <taxon>Endopterygota</taxon>
        <taxon>Lepidoptera</taxon>
        <taxon>Glossata</taxon>
        <taxon>Ditrysia</taxon>
        <taxon>Noctuoidea</taxon>
        <taxon>Noctuidae</taxon>
        <taxon>Plusiinae</taxon>
        <taxon>Chrysodeixis</taxon>
    </lineage>
</organism>
<reference evidence="1" key="1">
    <citation type="submission" date="2021-12" db="EMBL/GenBank/DDBJ databases">
        <authorList>
            <person name="King R."/>
        </authorList>
    </citation>
    <scope>NUCLEOTIDE SEQUENCE</scope>
</reference>
<accession>A0A9N8Q2T2</accession>
<evidence type="ECO:0000313" key="1">
    <source>
        <dbReference type="EMBL" id="CAD0205557.1"/>
    </source>
</evidence>
<dbReference type="AlphaFoldDB" id="A0A9N8Q2T2"/>
<keyword evidence="2" id="KW-1185">Reference proteome</keyword>
<gene>
    <name evidence="1" type="ORF">CINC_LOCUS7856</name>
</gene>
<dbReference type="OrthoDB" id="7491230at2759"/>
<name>A0A9N8Q2T2_CHRIL</name>
<protein>
    <submittedName>
        <fullName evidence="1">Uncharacterized protein</fullName>
    </submittedName>
</protein>
<evidence type="ECO:0000313" key="2">
    <source>
        <dbReference type="Proteomes" id="UP001154114"/>
    </source>
</evidence>
<dbReference type="Proteomes" id="UP001154114">
    <property type="component" value="Chromosome 24"/>
</dbReference>
<sequence length="112" mass="12198">MRLPRFVGVPQCVAVHHALTAGHLRPTAWYPVLEADVLPVGLSTLPLSHPVRMRHLRNDDVTPPRVAKVSAGKWWGARTFCCDSDECNSAHISRPMTIVAVITALLTAAAAR</sequence>
<dbReference type="EMBL" id="LR824027">
    <property type="protein sequence ID" value="CAD0205557.1"/>
    <property type="molecule type" value="Genomic_DNA"/>
</dbReference>
<proteinExistence type="predicted"/>